<evidence type="ECO:0000313" key="2">
    <source>
        <dbReference type="EMBL" id="CAB3365931.1"/>
    </source>
</evidence>
<evidence type="ECO:0000313" key="3">
    <source>
        <dbReference type="Proteomes" id="UP000494165"/>
    </source>
</evidence>
<dbReference type="EMBL" id="CADEPI010000022">
    <property type="protein sequence ID" value="CAB3365931.1"/>
    <property type="molecule type" value="Genomic_DNA"/>
</dbReference>
<dbReference type="GO" id="GO:0005737">
    <property type="term" value="C:cytoplasm"/>
    <property type="evidence" value="ECO:0007669"/>
    <property type="project" value="UniProtKB-ARBA"/>
</dbReference>
<dbReference type="SUPFAM" id="SSF63748">
    <property type="entry name" value="Tudor/PWWP/MBT"/>
    <property type="match status" value="2"/>
</dbReference>
<name>A0A8S1CET1_9INSE</name>
<accession>A0A8S1CET1</accession>
<dbReference type="InterPro" id="IPR002999">
    <property type="entry name" value="Tudor"/>
</dbReference>
<evidence type="ECO:0000259" key="1">
    <source>
        <dbReference type="Pfam" id="PF00567"/>
    </source>
</evidence>
<dbReference type="AlphaFoldDB" id="A0A8S1CET1"/>
<keyword evidence="3" id="KW-1185">Reference proteome</keyword>
<organism evidence="2 3">
    <name type="scientific">Cloeon dipterum</name>
    <dbReference type="NCBI Taxonomy" id="197152"/>
    <lineage>
        <taxon>Eukaryota</taxon>
        <taxon>Metazoa</taxon>
        <taxon>Ecdysozoa</taxon>
        <taxon>Arthropoda</taxon>
        <taxon>Hexapoda</taxon>
        <taxon>Insecta</taxon>
        <taxon>Pterygota</taxon>
        <taxon>Palaeoptera</taxon>
        <taxon>Ephemeroptera</taxon>
        <taxon>Pisciforma</taxon>
        <taxon>Baetidae</taxon>
        <taxon>Cloeon</taxon>
    </lineage>
</organism>
<feature type="domain" description="Tudor" evidence="1">
    <location>
        <begin position="249"/>
        <end position="364"/>
    </location>
</feature>
<sequence length="607" mass="68272">MPDRGIPFTLQVFLRLNIIDWSSDSRTNLTKKQKQYRRSRIKKDMNRLEKMGKKNKPRKTCNSAPVPARELPVGVCINMSICQDFLRLKNYCSLKHLGEPVVKTIPILTNKVKHFTCKIQVGEVAANDPTHRAQTVEDAVNHVARLTLDKLRQDAFRAREKSMYSASNCDQKTLLDRISKILVMSETGFRSSKVEEIYLASYREKLPLDWFTFAMGCDVFETLSPISAIIGLAPKFELPALELPFGTVWNVVVTAIEDTDKVWVQFTDAGYSDLIYSMLHEVKNAVDANAIGFGMTKVHTGSILLARLSNSLTRVKVLVADSNRASCEMIDLGGTMMISLEDLTHLPYTCRKLAPQALLVKLHGVEHFANLDPKIVEVTRQLMNIVFSALHKQEANERPSVVLYTFGTTEGKSVNSALVDDIANNLYKPGFELASCGQVIVSHAASEMEICVQTQPVVVSWLYKELTAACINANILQEDKPTFMPVDTMYVIIVNNGDNKFEPFLYKRGLLLEIKKAALCTMTLVFLVDTGETIWVPENRIRNFPSCPFDFTQILPQATKCLLGGYEEQIPLTFEQLKHLEMSRCTVNLRVLSYDGSHKLPLVQIAP</sequence>
<gene>
    <name evidence="2" type="ORF">CLODIP_2_CD06542</name>
</gene>
<reference evidence="2 3" key="1">
    <citation type="submission" date="2020-04" db="EMBL/GenBank/DDBJ databases">
        <authorList>
            <person name="Alioto T."/>
            <person name="Alioto T."/>
            <person name="Gomez Garrido J."/>
        </authorList>
    </citation>
    <scope>NUCLEOTIDE SEQUENCE [LARGE SCALE GENOMIC DNA]</scope>
</reference>
<comment type="caution">
    <text evidence="2">The sequence shown here is derived from an EMBL/GenBank/DDBJ whole genome shotgun (WGS) entry which is preliminary data.</text>
</comment>
<protein>
    <recommendedName>
        <fullName evidence="1">Tudor domain-containing protein</fullName>
    </recommendedName>
</protein>
<dbReference type="Proteomes" id="UP000494165">
    <property type="component" value="Unassembled WGS sequence"/>
</dbReference>
<dbReference type="Pfam" id="PF00567">
    <property type="entry name" value="TUDOR"/>
    <property type="match status" value="1"/>
</dbReference>
<proteinExistence type="predicted"/>
<dbReference type="Gene3D" id="2.40.50.90">
    <property type="match status" value="1"/>
</dbReference>
<dbReference type="Gene3D" id="2.30.30.140">
    <property type="match status" value="1"/>
</dbReference>
<dbReference type="InterPro" id="IPR035437">
    <property type="entry name" value="SNase_OB-fold_sf"/>
</dbReference>
<dbReference type="OrthoDB" id="10034606at2759"/>